<evidence type="ECO:0000313" key="2">
    <source>
        <dbReference type="EMBL" id="JAC64439.1"/>
    </source>
</evidence>
<dbReference type="CDD" id="cd07067">
    <property type="entry name" value="HP_PGM_like"/>
    <property type="match status" value="1"/>
</dbReference>
<sequence>MGFSLDASSEDEIVVVLRHGIRMDDVESQWLDSTETPWNPPLSDAGILQAKETAQTLSALGIRRVICSPFLRCLETAALVMESLGLPHSACTIDCCVAEVMDTRILVRGDGHGRVAAPAAEQLSLGTLLADAHGILAARGIRIADEAAVADGELPPPGETVSPAIPQVLRVPDGQGRGGRQRRRRG</sequence>
<dbReference type="EMBL" id="GBEZ01022401">
    <property type="protein sequence ID" value="JAC64439.1"/>
    <property type="molecule type" value="Transcribed_RNA"/>
</dbReference>
<evidence type="ECO:0000256" key="1">
    <source>
        <dbReference type="SAM" id="MobiDB-lite"/>
    </source>
</evidence>
<dbReference type="InterPro" id="IPR051710">
    <property type="entry name" value="Phosphatase_SH3-domain"/>
</dbReference>
<proteinExistence type="predicted"/>
<accession>A0A061R113</accession>
<gene>
    <name evidence="2" type="ORF">TSPGSL018_18305</name>
</gene>
<protein>
    <submittedName>
        <fullName evidence="2">Phosphoglycerate mutase-like protein</fullName>
    </submittedName>
</protein>
<dbReference type="InterPro" id="IPR013078">
    <property type="entry name" value="His_Pase_superF_clade-1"/>
</dbReference>
<reference evidence="2" key="1">
    <citation type="submission" date="2014-05" db="EMBL/GenBank/DDBJ databases">
        <title>The transcriptome of the halophilic microalga Tetraselmis sp. GSL018 isolated from the Great Salt Lake, Utah.</title>
        <authorList>
            <person name="Jinkerson R.E."/>
            <person name="D'Adamo S."/>
            <person name="Posewitz M.C."/>
        </authorList>
    </citation>
    <scope>NUCLEOTIDE SEQUENCE</scope>
    <source>
        <strain evidence="2">GSL018</strain>
    </source>
</reference>
<feature type="region of interest" description="Disordered" evidence="1">
    <location>
        <begin position="152"/>
        <end position="186"/>
    </location>
</feature>
<dbReference type="SUPFAM" id="SSF53254">
    <property type="entry name" value="Phosphoglycerate mutase-like"/>
    <property type="match status" value="1"/>
</dbReference>
<dbReference type="AlphaFoldDB" id="A0A061R113"/>
<dbReference type="PANTHER" id="PTHR16469">
    <property type="entry name" value="UBIQUITIN-ASSOCIATED AND SH3 DOMAIN-CONTAINING BA-RELATED"/>
    <property type="match status" value="1"/>
</dbReference>
<dbReference type="PANTHER" id="PTHR16469:SF27">
    <property type="entry name" value="UBIQUITIN-ASSOCIATED AND SH3 DOMAIN-CONTAINING BA-RELATED"/>
    <property type="match status" value="1"/>
</dbReference>
<organism evidence="2">
    <name type="scientific">Tetraselmis sp. GSL018</name>
    <dbReference type="NCBI Taxonomy" id="582737"/>
    <lineage>
        <taxon>Eukaryota</taxon>
        <taxon>Viridiplantae</taxon>
        <taxon>Chlorophyta</taxon>
        <taxon>core chlorophytes</taxon>
        <taxon>Chlorodendrophyceae</taxon>
        <taxon>Chlorodendrales</taxon>
        <taxon>Chlorodendraceae</taxon>
        <taxon>Tetraselmis</taxon>
    </lineage>
</organism>
<dbReference type="Gene3D" id="3.40.50.1240">
    <property type="entry name" value="Phosphoglycerate mutase-like"/>
    <property type="match status" value="1"/>
</dbReference>
<dbReference type="Pfam" id="PF00300">
    <property type="entry name" value="His_Phos_1"/>
    <property type="match status" value="1"/>
</dbReference>
<dbReference type="InterPro" id="IPR029033">
    <property type="entry name" value="His_PPase_superfam"/>
</dbReference>
<name>A0A061R113_9CHLO</name>